<dbReference type="EMBL" id="JAANER010000010">
    <property type="protein sequence ID" value="KAG9185608.1"/>
    <property type="molecule type" value="Genomic_DNA"/>
</dbReference>
<evidence type="ECO:0000256" key="1">
    <source>
        <dbReference type="SAM" id="SignalP"/>
    </source>
</evidence>
<keyword evidence="3" id="KW-1185">Reference proteome</keyword>
<protein>
    <recommendedName>
        <fullName evidence="4">GPI anchored serine-rich protein</fullName>
    </recommendedName>
</protein>
<keyword evidence="1" id="KW-0732">Signal</keyword>
<reference evidence="2" key="1">
    <citation type="submission" date="2021-07" db="EMBL/GenBank/DDBJ databases">
        <title>Genome Resource of American Ginseng Black Spot Pathogen Alternaria panax.</title>
        <authorList>
            <person name="Qiu C."/>
            <person name="Wang W."/>
            <person name="Liu Z."/>
        </authorList>
    </citation>
    <scope>NUCLEOTIDE SEQUENCE</scope>
    <source>
        <strain evidence="2">BNCC115425</strain>
    </source>
</reference>
<feature type="signal peptide" evidence="1">
    <location>
        <begin position="1"/>
        <end position="16"/>
    </location>
</feature>
<gene>
    <name evidence="2" type="ORF">G6011_06939</name>
</gene>
<evidence type="ECO:0008006" key="4">
    <source>
        <dbReference type="Google" id="ProtNLM"/>
    </source>
</evidence>
<feature type="chain" id="PRO_5041996606" description="GPI anchored serine-rich protein" evidence="1">
    <location>
        <begin position="17"/>
        <end position="125"/>
    </location>
</feature>
<accession>A0AAD4I4M6</accession>
<dbReference type="Proteomes" id="UP001199106">
    <property type="component" value="Unassembled WGS sequence"/>
</dbReference>
<proteinExistence type="predicted"/>
<name>A0AAD4I4M6_9PLEO</name>
<dbReference type="AlphaFoldDB" id="A0AAD4I4M6"/>
<organism evidence="2 3">
    <name type="scientific">Alternaria panax</name>
    <dbReference type="NCBI Taxonomy" id="48097"/>
    <lineage>
        <taxon>Eukaryota</taxon>
        <taxon>Fungi</taxon>
        <taxon>Dikarya</taxon>
        <taxon>Ascomycota</taxon>
        <taxon>Pezizomycotina</taxon>
        <taxon>Dothideomycetes</taxon>
        <taxon>Pleosporomycetidae</taxon>
        <taxon>Pleosporales</taxon>
        <taxon>Pleosporineae</taxon>
        <taxon>Pleosporaceae</taxon>
        <taxon>Alternaria</taxon>
        <taxon>Alternaria sect. Panax</taxon>
    </lineage>
</organism>
<evidence type="ECO:0000313" key="3">
    <source>
        <dbReference type="Proteomes" id="UP001199106"/>
    </source>
</evidence>
<evidence type="ECO:0000313" key="2">
    <source>
        <dbReference type="EMBL" id="KAG9185608.1"/>
    </source>
</evidence>
<comment type="caution">
    <text evidence="2">The sequence shown here is derived from an EMBL/GenBank/DDBJ whole genome shotgun (WGS) entry which is preliminary data.</text>
</comment>
<sequence>MRFSIVAASLVAAVAAQYPSASEEVCSAAVTVTVTETLAHTPVAPSGSSVYYPTTAATPSSVAPVMGGTMVPDASSVGTAPVAVGTAAPTGSGTGAPYPEFTGAASSFKVGGALAGVAGVAALFL</sequence>